<feature type="compositionally biased region" description="Basic and acidic residues" evidence="1">
    <location>
        <begin position="160"/>
        <end position="169"/>
    </location>
</feature>
<proteinExistence type="predicted"/>
<dbReference type="EMBL" id="CP141261">
    <property type="protein sequence ID" value="WRL64903.1"/>
    <property type="molecule type" value="Genomic_DNA"/>
</dbReference>
<protein>
    <submittedName>
        <fullName evidence="2">Uncharacterized protein</fullName>
    </submittedName>
</protein>
<dbReference type="Proteomes" id="UP001324287">
    <property type="component" value="Chromosome"/>
</dbReference>
<sequence length="286" mass="30407">MPEQVGGRAGAGRHPAATVDLEQEPVDGEGATDALEGASGHLLRLMRPGTGKEDDELVPAQPCEDGVAAELVDEARGHRGEQRVPDVVPQRVVDLLEAVEVDQRDSELSSFGHRGVDLLHESRPVEQPGQGVVPDAVAELRLGQPPGIDLRLELVGPPLAEDHHQHVREGEDEDDVVDRAAEHLRQVPGHAGRAEEPGQQEDDGGLAEHSCPQGGDAVRPLSLHHPHPRLSSDRHRTAAPPLEIEPDGLPGGVRRPRGEGDVADAVAGRRSPEHGEVPTSDSAALR</sequence>
<keyword evidence="3" id="KW-1185">Reference proteome</keyword>
<name>A0ABZ1B275_9ACTN</name>
<reference evidence="2 3" key="1">
    <citation type="submission" date="2023-12" db="EMBL/GenBank/DDBJ databases">
        <title>Blastococcus brunescens sp. nov., an actonobacterium isolated from sandstone collected in sahara desert.</title>
        <authorList>
            <person name="Gtari M."/>
            <person name="Ghodhbane F."/>
        </authorList>
    </citation>
    <scope>NUCLEOTIDE SEQUENCE [LARGE SCALE GENOMIC DNA]</scope>
    <source>
        <strain evidence="2 3">BMG 8361</strain>
    </source>
</reference>
<evidence type="ECO:0000313" key="3">
    <source>
        <dbReference type="Proteomes" id="UP001324287"/>
    </source>
</evidence>
<feature type="region of interest" description="Disordered" evidence="1">
    <location>
        <begin position="1"/>
        <end position="57"/>
    </location>
</feature>
<accession>A0ABZ1B275</accession>
<evidence type="ECO:0000256" key="1">
    <source>
        <dbReference type="SAM" id="MobiDB-lite"/>
    </source>
</evidence>
<organism evidence="2 3">
    <name type="scientific">Blastococcus brunescens</name>
    <dbReference type="NCBI Taxonomy" id="1564165"/>
    <lineage>
        <taxon>Bacteria</taxon>
        <taxon>Bacillati</taxon>
        <taxon>Actinomycetota</taxon>
        <taxon>Actinomycetes</taxon>
        <taxon>Geodermatophilales</taxon>
        <taxon>Geodermatophilaceae</taxon>
        <taxon>Blastococcus</taxon>
    </lineage>
</organism>
<evidence type="ECO:0000313" key="2">
    <source>
        <dbReference type="EMBL" id="WRL64903.1"/>
    </source>
</evidence>
<feature type="region of interest" description="Disordered" evidence="1">
    <location>
        <begin position="154"/>
        <end position="286"/>
    </location>
</feature>
<gene>
    <name evidence="2" type="ORF">U6N30_03970</name>
</gene>